<proteinExistence type="predicted"/>
<feature type="chain" id="PRO_5024346063" evidence="1">
    <location>
        <begin position="19"/>
        <end position="182"/>
    </location>
</feature>
<evidence type="ECO:0000256" key="1">
    <source>
        <dbReference type="SAM" id="SignalP"/>
    </source>
</evidence>
<accession>A0A5K3FE72</accession>
<protein>
    <submittedName>
        <fullName evidence="2">SCP domain-containing protein</fullName>
    </submittedName>
</protein>
<name>A0A5K3FE72_MESCO</name>
<dbReference type="WBParaSite" id="MCU_006729-RA">
    <property type="protein sequence ID" value="MCU_006729-RA"/>
    <property type="gene ID" value="MCU_006729"/>
</dbReference>
<feature type="signal peptide" evidence="1">
    <location>
        <begin position="1"/>
        <end position="18"/>
    </location>
</feature>
<keyword evidence="1" id="KW-0732">Signal</keyword>
<evidence type="ECO:0000313" key="2">
    <source>
        <dbReference type="WBParaSite" id="MCU_006729-RA"/>
    </source>
</evidence>
<organism evidence="2">
    <name type="scientific">Mesocestoides corti</name>
    <name type="common">Flatworm</name>
    <dbReference type="NCBI Taxonomy" id="53468"/>
    <lineage>
        <taxon>Eukaryota</taxon>
        <taxon>Metazoa</taxon>
        <taxon>Spiralia</taxon>
        <taxon>Lophotrochozoa</taxon>
        <taxon>Platyhelminthes</taxon>
        <taxon>Cestoda</taxon>
        <taxon>Eucestoda</taxon>
        <taxon>Cyclophyllidea</taxon>
        <taxon>Mesocestoididae</taxon>
        <taxon>Mesocestoides</taxon>
    </lineage>
</organism>
<reference evidence="2" key="1">
    <citation type="submission" date="2019-11" db="UniProtKB">
        <authorList>
            <consortium name="WormBaseParasite"/>
        </authorList>
    </citation>
    <scope>IDENTIFICATION</scope>
</reference>
<sequence>MASHALALIWITLATVSATPISMTTTVSETTEGTDIVDVSGDDWTSAEKQLRGQIDNHICSCVHTLNYTQHDNQPLPSVEEAKASIGLVGFLTSLRPFRLANEGPMEATWVGWGHPLEPNDDNEVPIITFDVGSTCKTHSMRWGRLERSASQQPARSPFFILYCRIMPNPNTATTDEGDNVF</sequence>
<dbReference type="AlphaFoldDB" id="A0A5K3FE72"/>